<evidence type="ECO:0000259" key="1">
    <source>
        <dbReference type="Pfam" id="PF17940"/>
    </source>
</evidence>
<dbReference type="SUPFAM" id="SSF46689">
    <property type="entry name" value="Homeodomain-like"/>
    <property type="match status" value="1"/>
</dbReference>
<protein>
    <submittedName>
        <fullName evidence="2">TetR family transcriptional regulator</fullName>
    </submittedName>
</protein>
<evidence type="ECO:0000313" key="2">
    <source>
        <dbReference type="EMBL" id="GGG23411.1"/>
    </source>
</evidence>
<reference evidence="2" key="1">
    <citation type="journal article" date="2014" name="Int. J. Syst. Evol. Microbiol.">
        <title>Complete genome sequence of Corynebacterium casei LMG S-19264T (=DSM 44701T), isolated from a smear-ripened cheese.</title>
        <authorList>
            <consortium name="US DOE Joint Genome Institute (JGI-PGF)"/>
            <person name="Walter F."/>
            <person name="Albersmeier A."/>
            <person name="Kalinowski J."/>
            <person name="Ruckert C."/>
        </authorList>
    </citation>
    <scope>NUCLEOTIDE SEQUENCE</scope>
    <source>
        <strain evidence="2">CCM 7905</strain>
    </source>
</reference>
<feature type="domain" description="Tetracyclin repressor-like C-terminal group 31" evidence="1">
    <location>
        <begin position="71"/>
        <end position="179"/>
    </location>
</feature>
<gene>
    <name evidence="2" type="ORF">GCM10007304_41570</name>
</gene>
<dbReference type="Pfam" id="PF17940">
    <property type="entry name" value="TetR_C_31"/>
    <property type="match status" value="1"/>
</dbReference>
<proteinExistence type="predicted"/>
<sequence>MITAAADLLLAGGYDAVRHRSVAARASLPLASTTYYFDSLDDLVARAVELNGARELEIVRNRLCTITPRARGAEATVELMVDLVVGPDTDDSRRDLLIARYERFIASARHPELRTIQRQLRTDMETLLVDALDRAGRCISRAGARKMLAMVDGVILGALGDVDSDPRERVREVLLGLVDHEAPLLQP</sequence>
<dbReference type="Gene3D" id="1.10.357.10">
    <property type="entry name" value="Tetracycline Repressor, domain 2"/>
    <property type="match status" value="1"/>
</dbReference>
<dbReference type="InterPro" id="IPR041583">
    <property type="entry name" value="TetR_C_31"/>
</dbReference>
<accession>A0A917G4Z9</accession>
<dbReference type="InterPro" id="IPR009057">
    <property type="entry name" value="Homeodomain-like_sf"/>
</dbReference>
<dbReference type="SUPFAM" id="SSF48498">
    <property type="entry name" value="Tetracyclin repressor-like, C-terminal domain"/>
    <property type="match status" value="1"/>
</dbReference>
<dbReference type="Proteomes" id="UP000654257">
    <property type="component" value="Unassembled WGS sequence"/>
</dbReference>
<keyword evidence="3" id="KW-1185">Reference proteome</keyword>
<reference evidence="2" key="2">
    <citation type="submission" date="2020-09" db="EMBL/GenBank/DDBJ databases">
        <authorList>
            <person name="Sun Q."/>
            <person name="Sedlacek I."/>
        </authorList>
    </citation>
    <scope>NUCLEOTIDE SEQUENCE</scope>
    <source>
        <strain evidence="2">CCM 7905</strain>
    </source>
</reference>
<organism evidence="2 3">
    <name type="scientific">Rhodococcoides trifolii</name>
    <dbReference type="NCBI Taxonomy" id="908250"/>
    <lineage>
        <taxon>Bacteria</taxon>
        <taxon>Bacillati</taxon>
        <taxon>Actinomycetota</taxon>
        <taxon>Actinomycetes</taxon>
        <taxon>Mycobacteriales</taxon>
        <taxon>Nocardiaceae</taxon>
        <taxon>Rhodococcoides</taxon>
    </lineage>
</organism>
<dbReference type="AlphaFoldDB" id="A0A917G4Z9"/>
<dbReference type="InterPro" id="IPR036271">
    <property type="entry name" value="Tet_transcr_reg_TetR-rel_C_sf"/>
</dbReference>
<dbReference type="EMBL" id="BMCU01000005">
    <property type="protein sequence ID" value="GGG23411.1"/>
    <property type="molecule type" value="Genomic_DNA"/>
</dbReference>
<comment type="caution">
    <text evidence="2">The sequence shown here is derived from an EMBL/GenBank/DDBJ whole genome shotgun (WGS) entry which is preliminary data.</text>
</comment>
<evidence type="ECO:0000313" key="3">
    <source>
        <dbReference type="Proteomes" id="UP000654257"/>
    </source>
</evidence>
<name>A0A917G4Z9_9NOCA</name>